<evidence type="ECO:0000256" key="3">
    <source>
        <dbReference type="SAM" id="MobiDB-lite"/>
    </source>
</evidence>
<feature type="domain" description="Histidine kinase" evidence="4">
    <location>
        <begin position="172"/>
        <end position="426"/>
    </location>
</feature>
<dbReference type="InterPro" id="IPR058846">
    <property type="entry name" value="PAS-like"/>
</dbReference>
<reference evidence="6 7" key="1">
    <citation type="submission" date="2024-02" db="EMBL/GenBank/DDBJ databases">
        <title>De novo assembly and annotation of 12 fungi associated with fruit tree decline syndrome in Ontario, Canada.</title>
        <authorList>
            <person name="Sulman M."/>
            <person name="Ellouze W."/>
            <person name="Ilyukhin E."/>
        </authorList>
    </citation>
    <scope>NUCLEOTIDE SEQUENCE [LARGE SCALE GENOMIC DNA]</scope>
    <source>
        <strain evidence="6 7">M1-105</strain>
    </source>
</reference>
<dbReference type="PANTHER" id="PTHR43719:SF30">
    <property type="entry name" value="TWO-COMPONENT SYSTEM RESPONSE REGULATOR"/>
    <property type="match status" value="1"/>
</dbReference>
<organism evidence="6 7">
    <name type="scientific">Neofusicoccum ribis</name>
    <dbReference type="NCBI Taxonomy" id="45134"/>
    <lineage>
        <taxon>Eukaryota</taxon>
        <taxon>Fungi</taxon>
        <taxon>Dikarya</taxon>
        <taxon>Ascomycota</taxon>
        <taxon>Pezizomycotina</taxon>
        <taxon>Dothideomycetes</taxon>
        <taxon>Dothideomycetes incertae sedis</taxon>
        <taxon>Botryosphaeriales</taxon>
        <taxon>Botryosphaeriaceae</taxon>
        <taxon>Neofusicoccum</taxon>
    </lineage>
</organism>
<evidence type="ECO:0000259" key="5">
    <source>
        <dbReference type="PROSITE" id="PS50110"/>
    </source>
</evidence>
<name>A0ABR3TFK2_9PEZI</name>
<dbReference type="CDD" id="cd17546">
    <property type="entry name" value="REC_hyHK_CKI1_RcsC-like"/>
    <property type="match status" value="1"/>
</dbReference>
<dbReference type="Gene3D" id="3.30.565.10">
    <property type="entry name" value="Histidine kinase-like ATPase, C-terminal domain"/>
    <property type="match status" value="1"/>
</dbReference>
<keyword evidence="1 2" id="KW-0597">Phosphoprotein</keyword>
<dbReference type="InterPro" id="IPR036890">
    <property type="entry name" value="HATPase_C_sf"/>
</dbReference>
<dbReference type="PROSITE" id="PS50109">
    <property type="entry name" value="HIS_KIN"/>
    <property type="match status" value="1"/>
</dbReference>
<dbReference type="SMART" id="SM00387">
    <property type="entry name" value="HATPase_c"/>
    <property type="match status" value="1"/>
</dbReference>
<evidence type="ECO:0000313" key="7">
    <source>
        <dbReference type="Proteomes" id="UP001521116"/>
    </source>
</evidence>
<dbReference type="Gene3D" id="3.40.50.2300">
    <property type="match status" value="1"/>
</dbReference>
<feature type="compositionally biased region" description="Basic and acidic residues" evidence="3">
    <location>
        <begin position="722"/>
        <end position="733"/>
    </location>
</feature>
<keyword evidence="7" id="KW-1185">Reference proteome</keyword>
<dbReference type="Proteomes" id="UP001521116">
    <property type="component" value="Unassembled WGS sequence"/>
</dbReference>
<dbReference type="Pfam" id="PF00072">
    <property type="entry name" value="Response_reg"/>
    <property type="match status" value="1"/>
</dbReference>
<feature type="region of interest" description="Disordered" evidence="3">
    <location>
        <begin position="429"/>
        <end position="467"/>
    </location>
</feature>
<dbReference type="InterPro" id="IPR011006">
    <property type="entry name" value="CheY-like_superfamily"/>
</dbReference>
<dbReference type="InterPro" id="IPR005467">
    <property type="entry name" value="His_kinase_dom"/>
</dbReference>
<dbReference type="Pfam" id="PF26131">
    <property type="entry name" value="PAS-like"/>
    <property type="match status" value="1"/>
</dbReference>
<dbReference type="SUPFAM" id="SSF55874">
    <property type="entry name" value="ATPase domain of HSP90 chaperone/DNA topoisomerase II/histidine kinase"/>
    <property type="match status" value="1"/>
</dbReference>
<feature type="modified residue" description="4-aspartylphosphate" evidence="2">
    <location>
        <position position="648"/>
    </location>
</feature>
<dbReference type="PANTHER" id="PTHR43719">
    <property type="entry name" value="TWO-COMPONENT HISTIDINE KINASE"/>
    <property type="match status" value="1"/>
</dbReference>
<feature type="compositionally biased region" description="Low complexity" evidence="3">
    <location>
        <begin position="585"/>
        <end position="634"/>
    </location>
</feature>
<dbReference type="InterPro" id="IPR004358">
    <property type="entry name" value="Sig_transdc_His_kin-like_C"/>
</dbReference>
<protein>
    <recommendedName>
        <fullName evidence="8">Histidine kinase</fullName>
    </recommendedName>
</protein>
<dbReference type="PRINTS" id="PR00344">
    <property type="entry name" value="BCTRLSENSOR"/>
</dbReference>
<dbReference type="SMART" id="SM00448">
    <property type="entry name" value="REC"/>
    <property type="match status" value="1"/>
</dbReference>
<dbReference type="SUPFAM" id="SSF52172">
    <property type="entry name" value="CheY-like"/>
    <property type="match status" value="1"/>
</dbReference>
<feature type="region of interest" description="Disordered" evidence="3">
    <location>
        <begin position="722"/>
        <end position="749"/>
    </location>
</feature>
<dbReference type="Gene3D" id="3.30.450.20">
    <property type="entry name" value="PAS domain"/>
    <property type="match status" value="1"/>
</dbReference>
<evidence type="ECO:0000259" key="4">
    <source>
        <dbReference type="PROSITE" id="PS50109"/>
    </source>
</evidence>
<sequence>MSPSDCEDTASGGFDLLAAFLDHDNRPTFILDAHDGSQASELTYQNKALRDFVGRLSLADSTQDIESRFDVWASSYEREKIIDEPRDLERRTQEAQYAEATFTALAESAPIGCVVFEVNGHRSYVEEQWQKLGQGQSIQPFEFRVKRPWKSPNPHDGSDQMGCSWLLANAFLTYNDANEPQRILGWLTDISHQKWNQQLQAQRLEDALETKRQSENFIDMTLSKLDSSLLVISPEIIQPVALVERAIKMYEAELNSANIKLHFSVHQSHDDMSIDTLRLDPSRLLQVLINLLTNAIKFTRDRDKRVISIFLSTSYKKPSTGHDNLAYIPRRPSRPEHVFSDEWGSGEDIYLQLTVEDTGKGLSEAEMKLLFHRFSQASPKTYGEYGGSGLGLFISRELTELQGGQIGVASQAGKGSTFTFYIKARRCTSESSDNAPPSPTDALRTPPLRRLSSQKRQQLDPSDCGDFMPLTVPSDPAWHYSRVDMENIVPAQITEANSKDRYSDLKVLIVELFFPSAPYIMKTSCTHVIFSLQDNLINQKVLSQQLRRAGCTTYVADHGLKALSILGRSTFSSIAPISSSDSINMPRAPSAAASSPHSQSSGCHLPSATSSASSANSGSSTSAPSTFATEPSSSDQPAILDISVCLMDLEMPVMDGLACVKRIRAMQAEGFFRRHVPVIAVTANARSEQIAIAMQAGMDMVVTKPFRIPELLPQMDALKRRMEARGELPRGSEDGDDGGMEEGAGTARK</sequence>
<dbReference type="InterPro" id="IPR001789">
    <property type="entry name" value="Sig_transdc_resp-reg_receiver"/>
</dbReference>
<dbReference type="PROSITE" id="PS50110">
    <property type="entry name" value="RESPONSE_REGULATORY"/>
    <property type="match status" value="1"/>
</dbReference>
<dbReference type="InterPro" id="IPR050956">
    <property type="entry name" value="2C_system_His_kinase"/>
</dbReference>
<gene>
    <name evidence="6" type="ORF">SLS56_000146</name>
</gene>
<dbReference type="Pfam" id="PF02518">
    <property type="entry name" value="HATPase_c"/>
    <property type="match status" value="1"/>
</dbReference>
<evidence type="ECO:0000313" key="6">
    <source>
        <dbReference type="EMBL" id="KAL1638338.1"/>
    </source>
</evidence>
<feature type="domain" description="Response regulatory" evidence="5">
    <location>
        <begin position="528"/>
        <end position="719"/>
    </location>
</feature>
<evidence type="ECO:0000256" key="1">
    <source>
        <dbReference type="ARBA" id="ARBA00022553"/>
    </source>
</evidence>
<dbReference type="InterPro" id="IPR003594">
    <property type="entry name" value="HATPase_dom"/>
</dbReference>
<feature type="region of interest" description="Disordered" evidence="3">
    <location>
        <begin position="585"/>
        <end position="635"/>
    </location>
</feature>
<proteinExistence type="predicted"/>
<accession>A0ABR3TFK2</accession>
<dbReference type="EMBL" id="JAJVDC020000001">
    <property type="protein sequence ID" value="KAL1638338.1"/>
    <property type="molecule type" value="Genomic_DNA"/>
</dbReference>
<evidence type="ECO:0008006" key="8">
    <source>
        <dbReference type="Google" id="ProtNLM"/>
    </source>
</evidence>
<comment type="caution">
    <text evidence="6">The sequence shown here is derived from an EMBL/GenBank/DDBJ whole genome shotgun (WGS) entry which is preliminary data.</text>
</comment>
<evidence type="ECO:0000256" key="2">
    <source>
        <dbReference type="PROSITE-ProRule" id="PRU00169"/>
    </source>
</evidence>